<proteinExistence type="inferred from homology"/>
<organism evidence="9 10">
    <name type="scientific">Laticauda laticaudata</name>
    <name type="common">Blue-ringed sea krait</name>
    <name type="synonym">Blue-lipped sea krait</name>
    <dbReference type="NCBI Taxonomy" id="8630"/>
    <lineage>
        <taxon>Eukaryota</taxon>
        <taxon>Metazoa</taxon>
        <taxon>Chordata</taxon>
        <taxon>Craniata</taxon>
        <taxon>Vertebrata</taxon>
        <taxon>Euteleostomi</taxon>
        <taxon>Lepidosauria</taxon>
        <taxon>Squamata</taxon>
        <taxon>Bifurcata</taxon>
        <taxon>Unidentata</taxon>
        <taxon>Episquamata</taxon>
        <taxon>Toxicofera</taxon>
        <taxon>Serpentes</taxon>
        <taxon>Colubroidea</taxon>
        <taxon>Elapidae</taxon>
        <taxon>Laticaudinae</taxon>
        <taxon>Laticauda</taxon>
    </lineage>
</organism>
<dbReference type="PANTHER" id="PTHR20968">
    <property type="entry name" value="ILGF DOMAIN-CONTAINING PROTEIN"/>
    <property type="match status" value="1"/>
</dbReference>
<dbReference type="GO" id="GO:0005179">
    <property type="term" value="F:hormone activity"/>
    <property type="evidence" value="ECO:0007669"/>
    <property type="project" value="UniProtKB-KW"/>
</dbReference>
<keyword evidence="5" id="KW-0372">Hormone</keyword>
<reference evidence="9" key="2">
    <citation type="submission" date="2025-09" db="UniProtKB">
        <authorList>
            <consortium name="Ensembl"/>
        </authorList>
    </citation>
    <scope>IDENTIFICATION</scope>
</reference>
<evidence type="ECO:0000313" key="9">
    <source>
        <dbReference type="Ensembl" id="ENSLLTP00000024812.1"/>
    </source>
</evidence>
<dbReference type="PANTHER" id="PTHR20968:SF2">
    <property type="entry name" value="INSULIN-LIKE PEPTIDE INSL5"/>
    <property type="match status" value="1"/>
</dbReference>
<keyword evidence="10" id="KW-1185">Reference proteome</keyword>
<dbReference type="InterPro" id="IPR016179">
    <property type="entry name" value="Insulin-like"/>
</dbReference>
<evidence type="ECO:0000256" key="5">
    <source>
        <dbReference type="ARBA" id="ARBA00022702"/>
    </source>
</evidence>
<evidence type="ECO:0000256" key="2">
    <source>
        <dbReference type="ARBA" id="ARBA00009034"/>
    </source>
</evidence>
<evidence type="ECO:0000256" key="7">
    <source>
        <dbReference type="SAM" id="SignalP"/>
    </source>
</evidence>
<dbReference type="GO" id="GO:2000253">
    <property type="term" value="P:positive regulation of feeding behavior"/>
    <property type="evidence" value="ECO:0007669"/>
    <property type="project" value="TreeGrafter"/>
</dbReference>
<dbReference type="InterPro" id="IPR022353">
    <property type="entry name" value="Insulin_CS"/>
</dbReference>
<feature type="chain" id="PRO_5034658335" description="Insulin-like domain-containing protein" evidence="7">
    <location>
        <begin position="21"/>
        <end position="129"/>
    </location>
</feature>
<comment type="subcellular location">
    <subcellularLocation>
        <location evidence="1">Secreted</location>
    </subcellularLocation>
</comment>
<dbReference type="SUPFAM" id="SSF56994">
    <property type="entry name" value="Insulin-like"/>
    <property type="match status" value="1"/>
</dbReference>
<protein>
    <recommendedName>
        <fullName evidence="8">Insulin-like domain-containing protein</fullName>
    </recommendedName>
</protein>
<evidence type="ECO:0000256" key="4">
    <source>
        <dbReference type="ARBA" id="ARBA00022525"/>
    </source>
</evidence>
<feature type="signal peptide" evidence="7">
    <location>
        <begin position="1"/>
        <end position="20"/>
    </location>
</feature>
<dbReference type="CDD" id="cd04365">
    <property type="entry name" value="IlGF_relaxin_like"/>
    <property type="match status" value="1"/>
</dbReference>
<evidence type="ECO:0000256" key="3">
    <source>
        <dbReference type="ARBA" id="ARBA00011207"/>
    </source>
</evidence>
<dbReference type="SMART" id="SM00078">
    <property type="entry name" value="IlGF"/>
    <property type="match status" value="1"/>
</dbReference>
<dbReference type="Ensembl" id="ENSLLTT00000025711.1">
    <property type="protein sequence ID" value="ENSLLTP00000024812.1"/>
    <property type="gene ID" value="ENSLLTG00000018198.1"/>
</dbReference>
<dbReference type="GO" id="GO:0005576">
    <property type="term" value="C:extracellular region"/>
    <property type="evidence" value="ECO:0007669"/>
    <property type="project" value="UniProtKB-SubCell"/>
</dbReference>
<dbReference type="AlphaFoldDB" id="A0A8C5SWZ8"/>
<keyword evidence="7" id="KW-0732">Signal</keyword>
<dbReference type="GO" id="GO:0001664">
    <property type="term" value="F:G protein-coupled receptor binding"/>
    <property type="evidence" value="ECO:0007669"/>
    <property type="project" value="TreeGrafter"/>
</dbReference>
<keyword evidence="6" id="KW-1015">Disulfide bond</keyword>
<dbReference type="InterPro" id="IPR051777">
    <property type="entry name" value="Insulin-like_neuro_ligands"/>
</dbReference>
<comment type="similarity">
    <text evidence="2">Belongs to the insulin family.</text>
</comment>
<feature type="domain" description="Insulin-like" evidence="8">
    <location>
        <begin position="23"/>
        <end position="129"/>
    </location>
</feature>
<comment type="subunit">
    <text evidence="3">Heterodimer of a B chain and an A chain linked by two disulfide bonds.</text>
</comment>
<evidence type="ECO:0000256" key="6">
    <source>
        <dbReference type="ARBA" id="ARBA00023157"/>
    </source>
</evidence>
<evidence type="ECO:0000313" key="10">
    <source>
        <dbReference type="Proteomes" id="UP000694406"/>
    </source>
</evidence>
<dbReference type="Proteomes" id="UP000694406">
    <property type="component" value="Unplaced"/>
</dbReference>
<dbReference type="GeneTree" id="ENSGT01030000236550"/>
<evidence type="ECO:0000256" key="1">
    <source>
        <dbReference type="ARBA" id="ARBA00004613"/>
    </source>
</evidence>
<keyword evidence="4" id="KW-0964">Secreted</keyword>
<sequence length="129" mass="14401">MKVVLVGLLFLCVMAIPSEATTIKLCGREFIRAVVFACGGSRWRRQLGDPFSEGLIGEHINCPNVYANGNYIEKSKSQSNELIQYYMESEKDLQDKQQKSVQKRNEDVVQLTITCCTIGCSANTINSLC</sequence>
<dbReference type="InterPro" id="IPR036438">
    <property type="entry name" value="Insulin-like_sf"/>
</dbReference>
<dbReference type="PROSITE" id="PS00262">
    <property type="entry name" value="INSULIN"/>
    <property type="match status" value="1"/>
</dbReference>
<accession>A0A8C5SWZ8</accession>
<name>A0A8C5SWZ8_LATLA</name>
<evidence type="ECO:0000259" key="8">
    <source>
        <dbReference type="SMART" id="SM00078"/>
    </source>
</evidence>
<reference evidence="9" key="1">
    <citation type="submission" date="2025-08" db="UniProtKB">
        <authorList>
            <consortium name="Ensembl"/>
        </authorList>
    </citation>
    <scope>IDENTIFICATION</scope>
</reference>